<dbReference type="AlphaFoldDB" id="A0A0W0WML8"/>
<dbReference type="RefSeq" id="WP_157070657.1">
    <property type="nucleotide sequence ID" value="NZ_CAAAIF010000005.1"/>
</dbReference>
<organism evidence="2 3">
    <name type="scientific">Legionella nautarum</name>
    <dbReference type="NCBI Taxonomy" id="45070"/>
    <lineage>
        <taxon>Bacteria</taxon>
        <taxon>Pseudomonadati</taxon>
        <taxon>Pseudomonadota</taxon>
        <taxon>Gammaproteobacteria</taxon>
        <taxon>Legionellales</taxon>
        <taxon>Legionellaceae</taxon>
        <taxon>Legionella</taxon>
    </lineage>
</organism>
<accession>A0A0W0WML8</accession>
<dbReference type="Proteomes" id="UP000054725">
    <property type="component" value="Unassembled WGS sequence"/>
</dbReference>
<gene>
    <name evidence="2" type="ORF">Lnau_2330</name>
</gene>
<dbReference type="OrthoDB" id="5654180at2"/>
<evidence type="ECO:0000256" key="1">
    <source>
        <dbReference type="SAM" id="MobiDB-lite"/>
    </source>
</evidence>
<evidence type="ECO:0000313" key="3">
    <source>
        <dbReference type="Proteomes" id="UP000054725"/>
    </source>
</evidence>
<dbReference type="PATRIC" id="fig|45070.6.peg.2457"/>
<feature type="region of interest" description="Disordered" evidence="1">
    <location>
        <begin position="21"/>
        <end position="53"/>
    </location>
</feature>
<dbReference type="STRING" id="45070.Lnau_2330"/>
<comment type="caution">
    <text evidence="2">The sequence shown here is derived from an EMBL/GenBank/DDBJ whole genome shotgun (WGS) entry which is preliminary data.</text>
</comment>
<evidence type="ECO:0000313" key="2">
    <source>
        <dbReference type="EMBL" id="KTD33579.1"/>
    </source>
</evidence>
<proteinExistence type="predicted"/>
<dbReference type="EMBL" id="LNYO01000023">
    <property type="protein sequence ID" value="KTD33579.1"/>
    <property type="molecule type" value="Genomic_DNA"/>
</dbReference>
<reference evidence="2 3" key="1">
    <citation type="submission" date="2015-11" db="EMBL/GenBank/DDBJ databases">
        <title>Genomic analysis of 38 Legionella species identifies large and diverse effector repertoires.</title>
        <authorList>
            <person name="Burstein D."/>
            <person name="Amaro F."/>
            <person name="Zusman T."/>
            <person name="Lifshitz Z."/>
            <person name="Cohen O."/>
            <person name="Gilbert J.A."/>
            <person name="Pupko T."/>
            <person name="Shuman H.A."/>
            <person name="Segal G."/>
        </authorList>
    </citation>
    <scope>NUCLEOTIDE SEQUENCE [LARGE SCALE GENOMIC DNA]</scope>
    <source>
        <strain evidence="2 3">ATCC 49506</strain>
    </source>
</reference>
<protein>
    <submittedName>
        <fullName evidence="2">Uncharacterized protein</fullName>
    </submittedName>
</protein>
<keyword evidence="3" id="KW-1185">Reference proteome</keyword>
<name>A0A0W0WML8_9GAMM</name>
<sequence length="53" mass="5606">MENNKERILAYKLAKELSPEDLGKVAGGSVEGTVKVTGNSSSPDGGVDTRVDW</sequence>